<dbReference type="SMART" id="SM00355">
    <property type="entry name" value="ZnF_C2H2"/>
    <property type="match status" value="3"/>
</dbReference>
<dbReference type="GeneTree" id="ENSGT00940000155611"/>
<dbReference type="GO" id="GO:0003676">
    <property type="term" value="F:nucleic acid binding"/>
    <property type="evidence" value="ECO:0007669"/>
    <property type="project" value="InterPro"/>
</dbReference>
<feature type="compositionally biased region" description="Polar residues" evidence="7">
    <location>
        <begin position="289"/>
        <end position="298"/>
    </location>
</feature>
<keyword evidence="8" id="KW-0812">Transmembrane</keyword>
<keyword evidence="11" id="KW-1185">Reference proteome</keyword>
<keyword evidence="4" id="KW-0863">Zinc-finger</keyword>
<dbReference type="InterPro" id="IPR036236">
    <property type="entry name" value="Znf_C2H2_sf"/>
</dbReference>
<dbReference type="InterPro" id="IPR051845">
    <property type="entry name" value="Znf385"/>
</dbReference>
<feature type="compositionally biased region" description="Polar residues" evidence="7">
    <location>
        <begin position="29"/>
        <end position="45"/>
    </location>
</feature>
<dbReference type="GO" id="GO:0008270">
    <property type="term" value="F:zinc ion binding"/>
    <property type="evidence" value="ECO:0007669"/>
    <property type="project" value="UniProtKB-KW"/>
</dbReference>
<evidence type="ECO:0000256" key="5">
    <source>
        <dbReference type="ARBA" id="ARBA00022833"/>
    </source>
</evidence>
<dbReference type="PANTHER" id="PTHR23067">
    <property type="entry name" value="DOUBLE-STRANDED RNA-BINDING ZINC FINGER PROTEIN"/>
    <property type="match status" value="1"/>
</dbReference>
<dbReference type="GO" id="GO:0005634">
    <property type="term" value="C:nucleus"/>
    <property type="evidence" value="ECO:0007669"/>
    <property type="project" value="UniProtKB-SubCell"/>
</dbReference>
<dbReference type="SUPFAM" id="SSF57667">
    <property type="entry name" value="beta-beta-alpha zinc fingers"/>
    <property type="match status" value="3"/>
</dbReference>
<reference evidence="10" key="1">
    <citation type="submission" date="2025-08" db="UniProtKB">
        <authorList>
            <consortium name="Ensembl"/>
        </authorList>
    </citation>
    <scope>IDENTIFICATION</scope>
</reference>
<name>A0A8C4R8W7_EPTBU</name>
<dbReference type="FunFam" id="3.30.160.60:FF:000121">
    <property type="entry name" value="zinc finger protein 385B isoform X1"/>
    <property type="match status" value="1"/>
</dbReference>
<sequence length="577" mass="63337">MKTEGGMAWSSDTYNRGADGLSTPFGPAIQSNGLPRSAPGTTSGESWRECGGKNSHSLFRVTACRSLQDRQGRTENSVCCRSAREESAFLCKVCNLQLKSPEQVQVHYDGKAHRRRLRSLGIEPAESTLTTGGTNFLSFFNPIVPFRASRQLFTTTSGHILGGCPCPGSHATLIPATPPHTMDMQSFLPISLNPTASLFPNFSSMDPVQKAVINHTFGVSSVPKRRQLITCNICRLRFNSQSQAEAHYKGSRHAKKLKALEGLKTKEGTETTITSITTTTTAQHEATSNAFGASTLSTPPDDPRQSSEISEPSSATQAIRNCEPDGSDIYPPGTSPIHSDKLVCKSRFITEKPEGGRLSVEASSGGNASPSEPEVGEYRTKKLLYCSLCKLAVNSFSQLEAHNNGARHKAVLEGKDIKIYLRNNGRRFVYHKTPYPADGQSSLTLSARRLHCEHISIQRYKDKVTGKTSKTKYKPYRFQQKGPSSTARVQLPSELCNSLRLSMLQSPLVAATASAASQNVDEHHMAILSHLDLGVSWVTSLGFEAALFFGLLNLATRKRPQRFFNDKVYFHFPHSYY</sequence>
<organism evidence="10 11">
    <name type="scientific">Eptatretus burgeri</name>
    <name type="common">Inshore hagfish</name>
    <dbReference type="NCBI Taxonomy" id="7764"/>
    <lineage>
        <taxon>Eukaryota</taxon>
        <taxon>Metazoa</taxon>
        <taxon>Chordata</taxon>
        <taxon>Craniata</taxon>
        <taxon>Vertebrata</taxon>
        <taxon>Cyclostomata</taxon>
        <taxon>Myxini</taxon>
        <taxon>Myxiniformes</taxon>
        <taxon>Myxinidae</taxon>
        <taxon>Eptatretinae</taxon>
        <taxon>Eptatretus</taxon>
    </lineage>
</organism>
<proteinExistence type="predicted"/>
<keyword evidence="8" id="KW-0472">Membrane</keyword>
<dbReference type="Gene3D" id="3.30.160.60">
    <property type="entry name" value="Classic Zinc Finger"/>
    <property type="match status" value="3"/>
</dbReference>
<dbReference type="Pfam" id="PF12874">
    <property type="entry name" value="zf-met"/>
    <property type="match status" value="3"/>
</dbReference>
<feature type="transmembrane region" description="Helical" evidence="8">
    <location>
        <begin position="534"/>
        <end position="555"/>
    </location>
</feature>
<evidence type="ECO:0000256" key="1">
    <source>
        <dbReference type="ARBA" id="ARBA00004123"/>
    </source>
</evidence>
<evidence type="ECO:0000256" key="8">
    <source>
        <dbReference type="SAM" id="Phobius"/>
    </source>
</evidence>
<evidence type="ECO:0000256" key="2">
    <source>
        <dbReference type="ARBA" id="ARBA00022723"/>
    </source>
</evidence>
<evidence type="ECO:0000259" key="9">
    <source>
        <dbReference type="PROSITE" id="PS00028"/>
    </source>
</evidence>
<feature type="compositionally biased region" description="Polar residues" evidence="7">
    <location>
        <begin position="306"/>
        <end position="319"/>
    </location>
</feature>
<keyword evidence="6" id="KW-0539">Nucleus</keyword>
<dbReference type="Proteomes" id="UP000694388">
    <property type="component" value="Unplaced"/>
</dbReference>
<evidence type="ECO:0000313" key="11">
    <source>
        <dbReference type="Proteomes" id="UP000694388"/>
    </source>
</evidence>
<comment type="subcellular location">
    <subcellularLocation>
        <location evidence="1">Nucleus</location>
    </subcellularLocation>
</comment>
<feature type="compositionally biased region" description="Polar residues" evidence="7">
    <location>
        <begin position="361"/>
        <end position="370"/>
    </location>
</feature>
<accession>A0A8C4R8W7</accession>
<feature type="region of interest" description="Disordered" evidence="7">
    <location>
        <begin position="278"/>
        <end position="338"/>
    </location>
</feature>
<feature type="region of interest" description="Disordered" evidence="7">
    <location>
        <begin position="355"/>
        <end position="374"/>
    </location>
</feature>
<protein>
    <recommendedName>
        <fullName evidence="9">C2H2-type domain-containing protein</fullName>
    </recommendedName>
</protein>
<keyword evidence="3" id="KW-0677">Repeat</keyword>
<dbReference type="InterPro" id="IPR003604">
    <property type="entry name" value="Matrin/U1-like-C_Znf_C2H2"/>
</dbReference>
<keyword evidence="5" id="KW-0862">Zinc</keyword>
<evidence type="ECO:0000313" key="10">
    <source>
        <dbReference type="Ensembl" id="ENSEBUP00000026955.1"/>
    </source>
</evidence>
<dbReference type="PROSITE" id="PS00028">
    <property type="entry name" value="ZINC_FINGER_C2H2_1"/>
    <property type="match status" value="1"/>
</dbReference>
<dbReference type="PANTHER" id="PTHR23067:SF14">
    <property type="entry name" value="C2H2-TYPE DOMAIN-CONTAINING PROTEIN"/>
    <property type="match status" value="1"/>
</dbReference>
<evidence type="ECO:0000256" key="4">
    <source>
        <dbReference type="ARBA" id="ARBA00022771"/>
    </source>
</evidence>
<dbReference type="AlphaFoldDB" id="A0A8C4R8W7"/>
<feature type="region of interest" description="Disordered" evidence="7">
    <location>
        <begin position="20"/>
        <end position="50"/>
    </location>
</feature>
<keyword evidence="8" id="KW-1133">Transmembrane helix</keyword>
<dbReference type="InterPro" id="IPR013087">
    <property type="entry name" value="Znf_C2H2_type"/>
</dbReference>
<dbReference type="Ensembl" id="ENSEBUT00000027531.1">
    <property type="protein sequence ID" value="ENSEBUP00000026955.1"/>
    <property type="gene ID" value="ENSEBUG00000016569.1"/>
</dbReference>
<feature type="compositionally biased region" description="Low complexity" evidence="7">
    <location>
        <begin position="278"/>
        <end position="288"/>
    </location>
</feature>
<keyword evidence="2" id="KW-0479">Metal-binding</keyword>
<feature type="domain" description="C2H2-type" evidence="9">
    <location>
        <begin position="231"/>
        <end position="253"/>
    </location>
</feature>
<evidence type="ECO:0000256" key="7">
    <source>
        <dbReference type="SAM" id="MobiDB-lite"/>
    </source>
</evidence>
<evidence type="ECO:0000256" key="6">
    <source>
        <dbReference type="ARBA" id="ARBA00023242"/>
    </source>
</evidence>
<evidence type="ECO:0000256" key="3">
    <source>
        <dbReference type="ARBA" id="ARBA00022737"/>
    </source>
</evidence>
<reference evidence="10" key="2">
    <citation type="submission" date="2025-09" db="UniProtKB">
        <authorList>
            <consortium name="Ensembl"/>
        </authorList>
    </citation>
    <scope>IDENTIFICATION</scope>
</reference>
<dbReference type="SMART" id="SM00451">
    <property type="entry name" value="ZnF_U1"/>
    <property type="match status" value="3"/>
</dbReference>